<dbReference type="Gene3D" id="1.10.10.10">
    <property type="entry name" value="Winged helix-like DNA-binding domain superfamily/Winged helix DNA-binding domain"/>
    <property type="match status" value="1"/>
</dbReference>
<comment type="caution">
    <text evidence="6">The sequence shown here is derived from an EMBL/GenBank/DDBJ whole genome shotgun (WGS) entry which is preliminary data.</text>
</comment>
<feature type="modified residue" description="4-aspartylphosphate" evidence="3">
    <location>
        <position position="59"/>
    </location>
</feature>
<evidence type="ECO:0000313" key="7">
    <source>
        <dbReference type="Proteomes" id="UP000518887"/>
    </source>
</evidence>
<dbReference type="SUPFAM" id="SSF46894">
    <property type="entry name" value="C-terminal effector domain of the bipartite response regulators"/>
    <property type="match status" value="1"/>
</dbReference>
<keyword evidence="2 6" id="KW-0238">DNA-binding</keyword>
<sequence>MNKTFYVVEDHSLMRQGIMGFLAEHSDFECIGYSSNARDFFDAMRSQGEGGLPSVLITDLNIEGSVENGLSLIKNCRSAFPSVRIVVYSMHSAGSIVSGALEAGCDGFVSKMSDEAELKNALENAVLGKRYVDPEIAPNLVTFEKTLSQFTQRENEILRLILQNKSNVQIAEELGINKRTVENCISRIYNKTGFSTHKELIASFGSRDF</sequence>
<dbReference type="PANTHER" id="PTHR43214">
    <property type="entry name" value="TWO-COMPONENT RESPONSE REGULATOR"/>
    <property type="match status" value="1"/>
</dbReference>
<evidence type="ECO:0000259" key="4">
    <source>
        <dbReference type="PROSITE" id="PS50043"/>
    </source>
</evidence>
<dbReference type="Gene3D" id="3.40.50.2300">
    <property type="match status" value="1"/>
</dbReference>
<proteinExistence type="predicted"/>
<dbReference type="SMART" id="SM00448">
    <property type="entry name" value="REC"/>
    <property type="match status" value="1"/>
</dbReference>
<feature type="domain" description="HTH luxR-type" evidence="4">
    <location>
        <begin position="144"/>
        <end position="208"/>
    </location>
</feature>
<dbReference type="GO" id="GO:0006355">
    <property type="term" value="P:regulation of DNA-templated transcription"/>
    <property type="evidence" value="ECO:0007669"/>
    <property type="project" value="InterPro"/>
</dbReference>
<evidence type="ECO:0000259" key="5">
    <source>
        <dbReference type="PROSITE" id="PS50110"/>
    </source>
</evidence>
<keyword evidence="1 3" id="KW-0597">Phosphoprotein</keyword>
<dbReference type="Pfam" id="PF00072">
    <property type="entry name" value="Response_reg"/>
    <property type="match status" value="1"/>
</dbReference>
<evidence type="ECO:0000256" key="2">
    <source>
        <dbReference type="ARBA" id="ARBA00023125"/>
    </source>
</evidence>
<evidence type="ECO:0000256" key="1">
    <source>
        <dbReference type="ARBA" id="ARBA00022553"/>
    </source>
</evidence>
<dbReference type="CDD" id="cd17535">
    <property type="entry name" value="REC_NarL-like"/>
    <property type="match status" value="1"/>
</dbReference>
<dbReference type="PRINTS" id="PR00038">
    <property type="entry name" value="HTHLUXR"/>
</dbReference>
<dbReference type="PROSITE" id="PS50110">
    <property type="entry name" value="RESPONSE_REGULATORY"/>
    <property type="match status" value="1"/>
</dbReference>
<evidence type="ECO:0000313" key="6">
    <source>
        <dbReference type="EMBL" id="MBB5224980.1"/>
    </source>
</evidence>
<feature type="domain" description="Response regulatory" evidence="5">
    <location>
        <begin position="4"/>
        <end position="126"/>
    </location>
</feature>
<dbReference type="Pfam" id="PF00196">
    <property type="entry name" value="GerE"/>
    <property type="match status" value="1"/>
</dbReference>
<dbReference type="AlphaFoldDB" id="A0A7W8G702"/>
<dbReference type="GO" id="GO:0000160">
    <property type="term" value="P:phosphorelay signal transduction system"/>
    <property type="evidence" value="ECO:0007669"/>
    <property type="project" value="InterPro"/>
</dbReference>
<dbReference type="SMART" id="SM00421">
    <property type="entry name" value="HTH_LUXR"/>
    <property type="match status" value="1"/>
</dbReference>
<gene>
    <name evidence="6" type="ORF">HNP76_000320</name>
</gene>
<dbReference type="InterPro" id="IPR039420">
    <property type="entry name" value="WalR-like"/>
</dbReference>
<dbReference type="Proteomes" id="UP000518887">
    <property type="component" value="Unassembled WGS sequence"/>
</dbReference>
<reference evidence="6 7" key="1">
    <citation type="submission" date="2020-08" db="EMBL/GenBank/DDBJ databases">
        <title>Genomic Encyclopedia of Type Strains, Phase IV (KMG-IV): sequencing the most valuable type-strain genomes for metagenomic binning, comparative biology and taxonomic classification.</title>
        <authorList>
            <person name="Goeker M."/>
        </authorList>
    </citation>
    <scope>NUCLEOTIDE SEQUENCE [LARGE SCALE GENOMIC DNA]</scope>
    <source>
        <strain evidence="6 7">DSM 103462</strain>
    </source>
</reference>
<dbReference type="InterPro" id="IPR036388">
    <property type="entry name" value="WH-like_DNA-bd_sf"/>
</dbReference>
<dbReference type="InterPro" id="IPR000792">
    <property type="entry name" value="Tscrpt_reg_LuxR_C"/>
</dbReference>
<name>A0A7W8G702_9SPIR</name>
<dbReference type="PANTHER" id="PTHR43214:SF43">
    <property type="entry name" value="TWO-COMPONENT RESPONSE REGULATOR"/>
    <property type="match status" value="1"/>
</dbReference>
<dbReference type="InterPro" id="IPR011006">
    <property type="entry name" value="CheY-like_superfamily"/>
</dbReference>
<dbReference type="InterPro" id="IPR001789">
    <property type="entry name" value="Sig_transdc_resp-reg_receiver"/>
</dbReference>
<evidence type="ECO:0000256" key="3">
    <source>
        <dbReference type="PROSITE-ProRule" id="PRU00169"/>
    </source>
</evidence>
<dbReference type="CDD" id="cd06170">
    <property type="entry name" value="LuxR_C_like"/>
    <property type="match status" value="1"/>
</dbReference>
<organism evidence="6 7">
    <name type="scientific">Treponema ruminis</name>
    <dbReference type="NCBI Taxonomy" id="744515"/>
    <lineage>
        <taxon>Bacteria</taxon>
        <taxon>Pseudomonadati</taxon>
        <taxon>Spirochaetota</taxon>
        <taxon>Spirochaetia</taxon>
        <taxon>Spirochaetales</taxon>
        <taxon>Treponemataceae</taxon>
        <taxon>Treponema</taxon>
    </lineage>
</organism>
<dbReference type="SUPFAM" id="SSF52172">
    <property type="entry name" value="CheY-like"/>
    <property type="match status" value="1"/>
</dbReference>
<protein>
    <submittedName>
        <fullName evidence="6">DNA-binding NarL/FixJ family response regulator</fullName>
    </submittedName>
</protein>
<dbReference type="InterPro" id="IPR016032">
    <property type="entry name" value="Sig_transdc_resp-reg_C-effctor"/>
</dbReference>
<dbReference type="EMBL" id="JACHFQ010000001">
    <property type="protein sequence ID" value="MBB5224980.1"/>
    <property type="molecule type" value="Genomic_DNA"/>
</dbReference>
<dbReference type="PROSITE" id="PS50043">
    <property type="entry name" value="HTH_LUXR_2"/>
    <property type="match status" value="1"/>
</dbReference>
<keyword evidence="7" id="KW-1185">Reference proteome</keyword>
<dbReference type="RefSeq" id="WP_184656796.1">
    <property type="nucleotide sequence ID" value="NZ_JACHFQ010000001.1"/>
</dbReference>
<dbReference type="GO" id="GO:0003677">
    <property type="term" value="F:DNA binding"/>
    <property type="evidence" value="ECO:0007669"/>
    <property type="project" value="UniProtKB-KW"/>
</dbReference>
<dbReference type="InterPro" id="IPR058245">
    <property type="entry name" value="NreC/VraR/RcsB-like_REC"/>
</dbReference>
<accession>A0A7W8G702</accession>